<feature type="domain" description="AAA+ ATPase" evidence="5">
    <location>
        <begin position="290"/>
        <end position="418"/>
    </location>
</feature>
<dbReference type="GO" id="GO:0005524">
    <property type="term" value="F:ATP binding"/>
    <property type="evidence" value="ECO:0007669"/>
    <property type="project" value="InterPro"/>
</dbReference>
<dbReference type="InterPro" id="IPR003959">
    <property type="entry name" value="ATPase_AAA_core"/>
</dbReference>
<evidence type="ECO:0000313" key="7">
    <source>
        <dbReference type="Proteomes" id="UP000053815"/>
    </source>
</evidence>
<name>A0A0C9N9S1_9FUNG</name>
<dbReference type="GO" id="GO:0016887">
    <property type="term" value="F:ATP hydrolysis activity"/>
    <property type="evidence" value="ECO:0007669"/>
    <property type="project" value="InterPro"/>
</dbReference>
<evidence type="ECO:0000313" key="6">
    <source>
        <dbReference type="EMBL" id="GAN11503.1"/>
    </source>
</evidence>
<protein>
    <recommendedName>
        <fullName evidence="5">AAA+ ATPase domain-containing protein</fullName>
    </recommendedName>
</protein>
<dbReference type="InterPro" id="IPR050747">
    <property type="entry name" value="Mitochondrial_chaperone_BCS1"/>
</dbReference>
<dbReference type="STRING" id="91626.A0A0C9N9S1"/>
<keyword evidence="3" id="KW-0999">Mitochondrion inner membrane</keyword>
<organism evidence="6">
    <name type="scientific">Mucor ambiguus</name>
    <dbReference type="NCBI Taxonomy" id="91626"/>
    <lineage>
        <taxon>Eukaryota</taxon>
        <taxon>Fungi</taxon>
        <taxon>Fungi incertae sedis</taxon>
        <taxon>Mucoromycota</taxon>
        <taxon>Mucoromycotina</taxon>
        <taxon>Mucoromycetes</taxon>
        <taxon>Mucorales</taxon>
        <taxon>Mucorineae</taxon>
        <taxon>Mucoraceae</taxon>
        <taxon>Mucor</taxon>
    </lineage>
</organism>
<dbReference type="OrthoDB" id="10251412at2759"/>
<dbReference type="Proteomes" id="UP000053815">
    <property type="component" value="Unassembled WGS sequence"/>
</dbReference>
<dbReference type="PANTHER" id="PTHR23070">
    <property type="entry name" value="BCS1 AAA-TYPE ATPASE"/>
    <property type="match status" value="1"/>
</dbReference>
<comment type="similarity">
    <text evidence="2">Belongs to the AAA ATPase family. BCS1 subfamily.</text>
</comment>
<dbReference type="InterPro" id="IPR003593">
    <property type="entry name" value="AAA+_ATPase"/>
</dbReference>
<keyword evidence="3" id="KW-0496">Mitochondrion</keyword>
<sequence>MANALTTMNAINPVARIGTILNLLLTFLEKISDENIWKNILGERLVNLGQKYFGNDFVALSLAFYIAPILRTHWTKLVERIFKKADPPGYVTIKIYSTDNLYNIVSKYAFEHGNTKDKLSSGIAMYNGNGSMNTTYVDNYEEACWDEWDDVTNYSEASSMDDSTIKVQLLPPADFDEELNYKGHVVKVVFKDSVMNENERDEEHIAVSMLDRDTKLLHVILQEWSDEYNKTQRTRDIWRSDQYNWKHERELPQRDMDSIHLKKGQMEHLMMDMQTFKKRADWYTKRGIPHRRGYLLYGPPGTGKTSTIQAIANHLDYNIAIMGALATTNNENLLSLIRNVPHNSIVVIEDIDHLFENNASDKEKKDTLTMSGLLNVLDGMQSQEGSMIFMTCNNLNKITPALLRPGRIDVKLKFDYAAPEQVIDTYWRFMRLDEATSLPIEGEEKVKAEEFGVKFGSMIPNDKITTAEIQSFFIDLLLEANSVGWTRDDIYERMFERIPEFLKKVEFDREQAEEHRQEKNRKKSEKSSTDDEVKEEE</sequence>
<proteinExistence type="inferred from homology"/>
<evidence type="ECO:0000256" key="2">
    <source>
        <dbReference type="ARBA" id="ARBA00007448"/>
    </source>
</evidence>
<dbReference type="AlphaFoldDB" id="A0A0C9N9S1"/>
<evidence type="ECO:0000259" key="5">
    <source>
        <dbReference type="SMART" id="SM00382"/>
    </source>
</evidence>
<dbReference type="Pfam" id="PF08740">
    <property type="entry name" value="BCS1_N"/>
    <property type="match status" value="1"/>
</dbReference>
<evidence type="ECO:0000256" key="1">
    <source>
        <dbReference type="ARBA" id="ARBA00004434"/>
    </source>
</evidence>
<dbReference type="SUPFAM" id="SSF52540">
    <property type="entry name" value="P-loop containing nucleoside triphosphate hydrolases"/>
    <property type="match status" value="1"/>
</dbReference>
<dbReference type="InterPro" id="IPR014851">
    <property type="entry name" value="BCS1_N"/>
</dbReference>
<dbReference type="EMBL" id="DF836927">
    <property type="protein sequence ID" value="GAN11503.1"/>
    <property type="molecule type" value="Genomic_DNA"/>
</dbReference>
<comment type="subcellular location">
    <subcellularLocation>
        <location evidence="1">Mitochondrion inner membrane</location>
        <topology evidence="1">Single-pass membrane protein</topology>
    </subcellularLocation>
</comment>
<keyword evidence="7" id="KW-1185">Reference proteome</keyword>
<dbReference type="Gene3D" id="3.40.50.300">
    <property type="entry name" value="P-loop containing nucleotide triphosphate hydrolases"/>
    <property type="match status" value="1"/>
</dbReference>
<dbReference type="SMART" id="SM00382">
    <property type="entry name" value="AAA"/>
    <property type="match status" value="1"/>
</dbReference>
<gene>
    <name evidence="6" type="ORF">MAM1_0638c11066</name>
</gene>
<evidence type="ECO:0000256" key="4">
    <source>
        <dbReference type="SAM" id="MobiDB-lite"/>
    </source>
</evidence>
<keyword evidence="3" id="KW-0472">Membrane</keyword>
<feature type="region of interest" description="Disordered" evidence="4">
    <location>
        <begin position="512"/>
        <end position="537"/>
    </location>
</feature>
<dbReference type="InterPro" id="IPR027417">
    <property type="entry name" value="P-loop_NTPase"/>
</dbReference>
<accession>A0A0C9N9S1</accession>
<dbReference type="GO" id="GO:0005743">
    <property type="term" value="C:mitochondrial inner membrane"/>
    <property type="evidence" value="ECO:0007669"/>
    <property type="project" value="UniProtKB-SubCell"/>
</dbReference>
<dbReference type="Pfam" id="PF00004">
    <property type="entry name" value="AAA"/>
    <property type="match status" value="1"/>
</dbReference>
<evidence type="ECO:0000256" key="3">
    <source>
        <dbReference type="ARBA" id="ARBA00022792"/>
    </source>
</evidence>
<reference evidence="6" key="1">
    <citation type="submission" date="2014-09" db="EMBL/GenBank/DDBJ databases">
        <title>Draft genome sequence of an oleaginous Mucoromycotina fungus Mucor ambiguus NBRC6742.</title>
        <authorList>
            <person name="Takeda I."/>
            <person name="Yamane N."/>
            <person name="Morita T."/>
            <person name="Tamano K."/>
            <person name="Machida M."/>
            <person name="Baker S."/>
            <person name="Koike H."/>
        </authorList>
    </citation>
    <scope>NUCLEOTIDE SEQUENCE</scope>
    <source>
        <strain evidence="6">NBRC 6742</strain>
    </source>
</reference>